<sequence length="1674" mass="187587">MQLLRPSSSVCYKLKLPQVDTITSNTLINDVDKKLLTLNYRTGAATHLSRSNVFVHGGIIIPLNLSDITTKSIQEELMLYFAKQINSSSSSSTTTNTNTINNNNSTFSYSLDDPILSTNFDTLYDWISPNLFTLDLITRKWSHFDTFYPEDSNTLKRLFHSIVLHDDKLYLFGGLIVSPTNGYELIASNELWELDLTTRNWKLHDINPDLTRRYNHSMMVHVDSTDTPRLIIVGGKDNLDHNIVLVDIFNISTGVWESLDCYKSKGQRIVTNINGVPNGITKSNNVPVLIDKDIVRQNNPNETSLDGNPHINTNPNTSNSNGGNNTGIDQNNKNVIASTLATLKNNDNSTQNDCSSDQNIVSDIPIIVYYNRNESNNNSICDQMPNEGEIPSPIVALSLLPNSQGLRMNSFQDKETLMIPLNLKNLSISSYKKGLILTGFYPTTNSSDFHCYLYDLSCAFWTKVAIDCPDSDINHHRFNELFVWKSHHRAIVLGTEIDDHYGPTVQRFDYLLSFRLAMMNVLKEVPRYILDHDKGEMVPLIPELDRESPILRRNKSSNTLSNNSPSNNISQFENYIKYITTPLELESTSSVFPPYALVLGKDSMEVFGQSISDFEFISSNGESISVPMYLLRKRWGRYFDMLLARAYSQVHKKQNPQDKKKSSSQKNTINHSNITKKKSPASFNLNTRKNDSPSSHNSDGKLSPSSSIPNLLNSKYLTTDKNNSNLLNHQHATRSNNMTDIPIFRVPFQDSHQTNTHIKDTKSLKKNSTLNVIHSSKPHQRRSSSVLGSITHLRNTAGIEFERRASHPIDFDSSLTSNVVDKINMSCTSHTSRRSSLRNLPNPQCSRRPSTMSQNTSGRASTLSLVSSSSDRRGANVNSLTSRHDSIGNNSESSYNSVTYELINVSIPSGSIPPMISLPPTPTGSVSSVSSSHLQRHNNNNNVSNLLNSIDHTRPPKTRQNSLEFYASPRHVSISSRRSSYESRLQSMKSASSASFSETINDQSIIEEGLFPSSRPSTFSPAVSSSPSTSSSFSVAASSHGSISSSKSFLSLNTDEFTSHNPILDQFDLDPLLIPRSLYMPWSTKTVKAFTEFFYTGKVNGQWDLAPTVLDLLIMSYLYEVPLLYDMITEVLYMLVGKKEETLKLTTKNMINGYMDMMQIFHNNEDIEGVESSLAANENYQNLLQLKESLDNINNGFVDKHILEKYILNKHESRKISIVDNVLNGYSSVYQSDILSMGKRRRKTATGDSTDKEMPNIGIVYSGGPRDSQDSLGSLLYLRHKSIINPRRKKSSLSKELNFDILNSDDNTNIINKQEEYIAEPQDDLNDLSEKLKDFKIRGKSVSKEKNLNEQVLKSSLSSPCSSSSVSSDSENEGEDAYSIGSISSRKIRRELKLEEELDESIDPLLKLGNTETSNNLLKNSILNQRNLHGNRDGSITSTSSPLRLNNFDGPVQGDPKSRNSKVHGFDTIADKFEEVQDVTLENLVSTSEKSMISIVDYIIKLIYRTSVMVNDTRLMIRCMDCIEFSNILKKIKINMIKDYNKLSPVRKNTSIKVSSLSPVVSPLNMNYSISKGVERQSSIHLLNTEEVSTTLSQKVTSQNLLFEENNAEKDSKGTTTSIISGTNTTTSTTTTTSSNHNRSMKDFPEDKRETSLPLPSMSLTGSLTFPFFGKKRS</sequence>
<proteinExistence type="predicted"/>
<feature type="compositionally biased region" description="Low complexity" evidence="3">
    <location>
        <begin position="702"/>
        <end position="713"/>
    </location>
</feature>
<keyword evidence="6" id="KW-1185">Reference proteome</keyword>
<feature type="compositionally biased region" description="Polar residues" evidence="3">
    <location>
        <begin position="876"/>
        <end position="893"/>
    </location>
</feature>
<feature type="region of interest" description="Disordered" evidence="3">
    <location>
        <begin position="916"/>
        <end position="966"/>
    </location>
</feature>
<organism evidence="5 6">
    <name type="scientific">Arxiozyma heterogenica</name>
    <dbReference type="NCBI Taxonomy" id="278026"/>
    <lineage>
        <taxon>Eukaryota</taxon>
        <taxon>Fungi</taxon>
        <taxon>Dikarya</taxon>
        <taxon>Ascomycota</taxon>
        <taxon>Saccharomycotina</taxon>
        <taxon>Saccharomycetes</taxon>
        <taxon>Saccharomycetales</taxon>
        <taxon>Saccharomycetaceae</taxon>
        <taxon>Arxiozyma</taxon>
    </lineage>
</organism>
<feature type="region of interest" description="Disordered" evidence="3">
    <location>
        <begin position="298"/>
        <end position="331"/>
    </location>
</feature>
<feature type="compositionally biased region" description="Polar residues" evidence="3">
    <location>
        <begin position="664"/>
        <end position="673"/>
    </location>
</feature>
<dbReference type="PANTHER" id="PTHR43503:SF2">
    <property type="entry name" value="NEGATIVE REGULATOR OF SPORULATION MDS3-RELATED"/>
    <property type="match status" value="1"/>
</dbReference>
<feature type="compositionally biased region" description="Polar residues" evidence="3">
    <location>
        <begin position="681"/>
        <end position="697"/>
    </location>
</feature>
<dbReference type="Gene3D" id="2.120.10.80">
    <property type="entry name" value="Kelch-type beta propeller"/>
    <property type="match status" value="1"/>
</dbReference>
<dbReference type="EMBL" id="JAWIZZ010000051">
    <property type="protein sequence ID" value="KAK5778890.1"/>
    <property type="molecule type" value="Genomic_DNA"/>
</dbReference>
<dbReference type="Proteomes" id="UP001306508">
    <property type="component" value="Unassembled WGS sequence"/>
</dbReference>
<dbReference type="SUPFAM" id="SSF117281">
    <property type="entry name" value="Kelch motif"/>
    <property type="match status" value="1"/>
</dbReference>
<dbReference type="PANTHER" id="PTHR43503">
    <property type="entry name" value="MCG48959-RELATED"/>
    <property type="match status" value="1"/>
</dbReference>
<evidence type="ECO:0000256" key="2">
    <source>
        <dbReference type="ARBA" id="ARBA00022737"/>
    </source>
</evidence>
<evidence type="ECO:0000256" key="3">
    <source>
        <dbReference type="SAM" id="MobiDB-lite"/>
    </source>
</evidence>
<evidence type="ECO:0000313" key="6">
    <source>
        <dbReference type="Proteomes" id="UP001306508"/>
    </source>
</evidence>
<dbReference type="InterPro" id="IPR015915">
    <property type="entry name" value="Kelch-typ_b-propeller"/>
</dbReference>
<keyword evidence="1" id="KW-0880">Kelch repeat</keyword>
<feature type="compositionally biased region" description="Low complexity" evidence="3">
    <location>
        <begin position="925"/>
        <end position="949"/>
    </location>
</feature>
<feature type="region of interest" description="Disordered" evidence="3">
    <location>
        <begin position="829"/>
        <end position="893"/>
    </location>
</feature>
<reference evidence="6" key="1">
    <citation type="submission" date="2023-07" db="EMBL/GenBank/DDBJ databases">
        <title>A draft genome of Kazachstania heterogenica Y-27499.</title>
        <authorList>
            <person name="Donic C."/>
            <person name="Kralova J.S."/>
            <person name="Fidel L."/>
            <person name="Ben-Dor S."/>
            <person name="Jung S."/>
        </authorList>
    </citation>
    <scope>NUCLEOTIDE SEQUENCE [LARGE SCALE GENOMIC DNA]</scope>
    <source>
        <strain evidence="6">Y27499</strain>
    </source>
</reference>
<feature type="domain" description="Attractin/MKLN-like beta-propeller" evidence="4">
    <location>
        <begin position="131"/>
        <end position="260"/>
    </location>
</feature>
<feature type="region of interest" description="Disordered" evidence="3">
    <location>
        <begin position="650"/>
        <end position="713"/>
    </location>
</feature>
<evidence type="ECO:0000256" key="1">
    <source>
        <dbReference type="ARBA" id="ARBA00022441"/>
    </source>
</evidence>
<feature type="compositionally biased region" description="Low complexity" evidence="3">
    <location>
        <begin position="1614"/>
        <end position="1636"/>
    </location>
</feature>
<gene>
    <name evidence="5" type="ORF">RI543_003817</name>
</gene>
<feature type="region of interest" description="Disordered" evidence="3">
    <location>
        <begin position="1351"/>
        <end position="1378"/>
    </location>
</feature>
<dbReference type="GO" id="GO:0005739">
    <property type="term" value="C:mitochondrion"/>
    <property type="evidence" value="ECO:0007669"/>
    <property type="project" value="TreeGrafter"/>
</dbReference>
<name>A0AAN8A826_9SACH</name>
<keyword evidence="2" id="KW-0677">Repeat</keyword>
<evidence type="ECO:0000259" key="4">
    <source>
        <dbReference type="Pfam" id="PF24981"/>
    </source>
</evidence>
<dbReference type="InterPro" id="IPR056737">
    <property type="entry name" value="Beta-prop_ATRN-MKLN-like"/>
</dbReference>
<feature type="region of interest" description="Disordered" evidence="3">
    <location>
        <begin position="1606"/>
        <end position="1656"/>
    </location>
</feature>
<feature type="compositionally biased region" description="Low complexity" evidence="3">
    <location>
        <begin position="857"/>
        <end position="869"/>
    </location>
</feature>
<feature type="compositionally biased region" description="Polar residues" evidence="3">
    <location>
        <begin position="837"/>
        <end position="856"/>
    </location>
</feature>
<feature type="compositionally biased region" description="Low complexity" evidence="3">
    <location>
        <begin position="1355"/>
        <end position="1369"/>
    </location>
</feature>
<feature type="compositionally biased region" description="Basic and acidic residues" evidence="3">
    <location>
        <begin position="1640"/>
        <end position="1651"/>
    </location>
</feature>
<dbReference type="GO" id="GO:0005829">
    <property type="term" value="C:cytosol"/>
    <property type="evidence" value="ECO:0007669"/>
    <property type="project" value="TreeGrafter"/>
</dbReference>
<feature type="compositionally biased region" description="Low complexity" evidence="3">
    <location>
        <begin position="308"/>
        <end position="328"/>
    </location>
</feature>
<comment type="caution">
    <text evidence="5">The sequence shown here is derived from an EMBL/GenBank/DDBJ whole genome shotgun (WGS) entry which is preliminary data.</text>
</comment>
<protein>
    <recommendedName>
        <fullName evidence="4">Attractin/MKLN-like beta-propeller domain-containing protein</fullName>
    </recommendedName>
</protein>
<dbReference type="Pfam" id="PF24981">
    <property type="entry name" value="Beta-prop_ATRN-LZTR1"/>
    <property type="match status" value="1"/>
</dbReference>
<evidence type="ECO:0000313" key="5">
    <source>
        <dbReference type="EMBL" id="KAK5778890.1"/>
    </source>
</evidence>
<dbReference type="GO" id="GO:0045454">
    <property type="term" value="P:cell redox homeostasis"/>
    <property type="evidence" value="ECO:0007669"/>
    <property type="project" value="TreeGrafter"/>
</dbReference>
<accession>A0AAN8A826</accession>